<sequence length="609" mass="67836">MLLQSRLFPHPPVFDNYELSSHLSQIDDRLAYRIGCPLLPALPVQTKPSNCQALKDISRETIDRILARIGPCKFELVHRFHQGQEPSDDNTTFLVYASYRRGCESRWKDAVRRLRAIMPRNSKITVEVVDKKIAPHLPPPKEISSNQSGILETSQRLLPTITSAISQHQWITVDILNWYLPTHHSYHPTVVISARDTSDDTWWSTTLPSIRRTIKETGNSLEVVLLFLDCLEISTTPPTNYEPADSLVKAYFYDKELALGTSCGLLGSNASGTLGGSVVVEKGGEQIQLGLTNCHVLLNDTELNLKSTMGPCSALKVLEAVSPSDVDHKVRTRELQGDVDHASEELTKLEQVYGDEEPSQSEKHRMEKIRKELKDCQNILTKATSHNRFLGTIFATSGFTTWPLTAHSDTLKKLQPPIPWALDWCLVRLGNKVRLSNLPKHLPEDVEIRESVPISFWTRVDPLKNYKVIKRGHSTGWTRGIISAIDSSINPGNGLLHLRLGESTIAQDSTLSFWDGKPVAAHTVVSTEKSQPWFLRSGDSGSIVLLNEKAKGPQEIPPGTILGLVFASNNLVSYMIPIELVVESMDAVTGGRVVQPQEWTGLTDTGQYD</sequence>
<evidence type="ECO:0000313" key="2">
    <source>
        <dbReference type="Proteomes" id="UP000799444"/>
    </source>
</evidence>
<reference evidence="1" key="1">
    <citation type="journal article" date="2020" name="Stud. Mycol.">
        <title>101 Dothideomycetes genomes: a test case for predicting lifestyles and emergence of pathogens.</title>
        <authorList>
            <person name="Haridas S."/>
            <person name="Albert R."/>
            <person name="Binder M."/>
            <person name="Bloem J."/>
            <person name="Labutti K."/>
            <person name="Salamov A."/>
            <person name="Andreopoulos B."/>
            <person name="Baker S."/>
            <person name="Barry K."/>
            <person name="Bills G."/>
            <person name="Bluhm B."/>
            <person name="Cannon C."/>
            <person name="Castanera R."/>
            <person name="Culley D."/>
            <person name="Daum C."/>
            <person name="Ezra D."/>
            <person name="Gonzalez J."/>
            <person name="Henrissat B."/>
            <person name="Kuo A."/>
            <person name="Liang C."/>
            <person name="Lipzen A."/>
            <person name="Lutzoni F."/>
            <person name="Magnuson J."/>
            <person name="Mondo S."/>
            <person name="Nolan M."/>
            <person name="Ohm R."/>
            <person name="Pangilinan J."/>
            <person name="Park H.-J."/>
            <person name="Ramirez L."/>
            <person name="Alfaro M."/>
            <person name="Sun H."/>
            <person name="Tritt A."/>
            <person name="Yoshinaga Y."/>
            <person name="Zwiers L.-H."/>
            <person name="Turgeon B."/>
            <person name="Goodwin S."/>
            <person name="Spatafora J."/>
            <person name="Crous P."/>
            <person name="Grigoriev I."/>
        </authorList>
    </citation>
    <scope>NUCLEOTIDE SEQUENCE</scope>
    <source>
        <strain evidence="1">CBS 125425</strain>
    </source>
</reference>
<proteinExistence type="predicted"/>
<dbReference type="OrthoDB" id="5351220at2759"/>
<dbReference type="AlphaFoldDB" id="A0A9P4QG02"/>
<evidence type="ECO:0000313" key="1">
    <source>
        <dbReference type="EMBL" id="KAF2726587.1"/>
    </source>
</evidence>
<comment type="caution">
    <text evidence="1">The sequence shown here is derived from an EMBL/GenBank/DDBJ whole genome shotgun (WGS) entry which is preliminary data.</text>
</comment>
<dbReference type="EMBL" id="ML996430">
    <property type="protein sequence ID" value="KAF2726587.1"/>
    <property type="molecule type" value="Genomic_DNA"/>
</dbReference>
<name>A0A9P4QG02_9PLEO</name>
<organism evidence="1 2">
    <name type="scientific">Polyplosphaeria fusca</name>
    <dbReference type="NCBI Taxonomy" id="682080"/>
    <lineage>
        <taxon>Eukaryota</taxon>
        <taxon>Fungi</taxon>
        <taxon>Dikarya</taxon>
        <taxon>Ascomycota</taxon>
        <taxon>Pezizomycotina</taxon>
        <taxon>Dothideomycetes</taxon>
        <taxon>Pleosporomycetidae</taxon>
        <taxon>Pleosporales</taxon>
        <taxon>Tetraplosphaeriaceae</taxon>
        <taxon>Polyplosphaeria</taxon>
    </lineage>
</organism>
<keyword evidence="2" id="KW-1185">Reference proteome</keyword>
<gene>
    <name evidence="1" type="ORF">EJ04DRAFT_598924</name>
</gene>
<dbReference type="Proteomes" id="UP000799444">
    <property type="component" value="Unassembled WGS sequence"/>
</dbReference>
<protein>
    <submittedName>
        <fullName evidence="1">Uncharacterized protein</fullName>
    </submittedName>
</protein>
<accession>A0A9P4QG02</accession>